<name>A0ABW3TFU4_9RHOB</name>
<dbReference type="InterPro" id="IPR000014">
    <property type="entry name" value="PAS"/>
</dbReference>
<reference evidence="6" key="1">
    <citation type="journal article" date="2019" name="Int. J. Syst. Evol. Microbiol.">
        <title>The Global Catalogue of Microorganisms (GCM) 10K type strain sequencing project: providing services to taxonomists for standard genome sequencing and annotation.</title>
        <authorList>
            <consortium name="The Broad Institute Genomics Platform"/>
            <consortium name="The Broad Institute Genome Sequencing Center for Infectious Disease"/>
            <person name="Wu L."/>
            <person name="Ma J."/>
        </authorList>
    </citation>
    <scope>NUCLEOTIDE SEQUENCE [LARGE SCALE GENOMIC DNA]</scope>
    <source>
        <strain evidence="6">CCUG 55328</strain>
    </source>
</reference>
<dbReference type="CDD" id="cd00130">
    <property type="entry name" value="PAS"/>
    <property type="match status" value="1"/>
</dbReference>
<dbReference type="InterPro" id="IPR000792">
    <property type="entry name" value="Tscrpt_reg_LuxR_C"/>
</dbReference>
<evidence type="ECO:0000313" key="5">
    <source>
        <dbReference type="EMBL" id="MFD1194907.1"/>
    </source>
</evidence>
<dbReference type="InterPro" id="IPR036388">
    <property type="entry name" value="WH-like_DNA-bd_sf"/>
</dbReference>
<keyword evidence="3" id="KW-0804">Transcription</keyword>
<dbReference type="Pfam" id="PF13426">
    <property type="entry name" value="PAS_9"/>
    <property type="match status" value="1"/>
</dbReference>
<accession>A0ABW3TFU4</accession>
<sequence length="181" mass="20305">MDDIARIAFDHAPVGIVMTRHRVIEQCNTTFCDLSGYASAALLGQSFRMLYGSEAEFNQIRDIGLEPLRRAGAYADERMLRHAQGHAIWCRFRARTLTPQDPLARIVMSFAPIAPRSDGPALTARERQVVTWLARGKTSKEIAQVLGLSPRTIEDVRARLMRKFDVRNTGLLLARLSDLGQ</sequence>
<dbReference type="PANTHER" id="PTHR44688:SF16">
    <property type="entry name" value="DNA-BINDING TRANSCRIPTIONAL ACTIVATOR DEVR_DOSR"/>
    <property type="match status" value="1"/>
</dbReference>
<evidence type="ECO:0000256" key="3">
    <source>
        <dbReference type="ARBA" id="ARBA00023163"/>
    </source>
</evidence>
<dbReference type="RefSeq" id="WP_380791007.1">
    <property type="nucleotide sequence ID" value="NZ_JBHTKR010000003.1"/>
</dbReference>
<dbReference type="PROSITE" id="PS00622">
    <property type="entry name" value="HTH_LUXR_1"/>
    <property type="match status" value="1"/>
</dbReference>
<keyword evidence="1" id="KW-0805">Transcription regulation</keyword>
<evidence type="ECO:0000256" key="1">
    <source>
        <dbReference type="ARBA" id="ARBA00023015"/>
    </source>
</evidence>
<keyword evidence="6" id="KW-1185">Reference proteome</keyword>
<dbReference type="Pfam" id="PF00196">
    <property type="entry name" value="GerE"/>
    <property type="match status" value="1"/>
</dbReference>
<dbReference type="PANTHER" id="PTHR44688">
    <property type="entry name" value="DNA-BINDING TRANSCRIPTIONAL ACTIVATOR DEVR_DOSR"/>
    <property type="match status" value="1"/>
</dbReference>
<evidence type="ECO:0000313" key="6">
    <source>
        <dbReference type="Proteomes" id="UP001597151"/>
    </source>
</evidence>
<proteinExistence type="predicted"/>
<dbReference type="PRINTS" id="PR00038">
    <property type="entry name" value="HTHLUXR"/>
</dbReference>
<dbReference type="Gene3D" id="3.30.450.20">
    <property type="entry name" value="PAS domain"/>
    <property type="match status" value="1"/>
</dbReference>
<dbReference type="SMART" id="SM00421">
    <property type="entry name" value="HTH_LUXR"/>
    <property type="match status" value="1"/>
</dbReference>
<comment type="caution">
    <text evidence="5">The sequence shown here is derived from an EMBL/GenBank/DDBJ whole genome shotgun (WGS) entry which is preliminary data.</text>
</comment>
<dbReference type="InterPro" id="IPR035965">
    <property type="entry name" value="PAS-like_dom_sf"/>
</dbReference>
<dbReference type="Proteomes" id="UP001597151">
    <property type="component" value="Unassembled WGS sequence"/>
</dbReference>
<feature type="domain" description="HTH luxR-type" evidence="4">
    <location>
        <begin position="115"/>
        <end position="180"/>
    </location>
</feature>
<evidence type="ECO:0000259" key="4">
    <source>
        <dbReference type="PROSITE" id="PS50043"/>
    </source>
</evidence>
<dbReference type="CDD" id="cd06170">
    <property type="entry name" value="LuxR_C_like"/>
    <property type="match status" value="1"/>
</dbReference>
<protein>
    <submittedName>
        <fullName evidence="5">LuxR C-terminal-related transcriptional regulator</fullName>
    </submittedName>
</protein>
<evidence type="ECO:0000256" key="2">
    <source>
        <dbReference type="ARBA" id="ARBA00023125"/>
    </source>
</evidence>
<keyword evidence="2" id="KW-0238">DNA-binding</keyword>
<dbReference type="Gene3D" id="1.10.10.10">
    <property type="entry name" value="Winged helix-like DNA-binding domain superfamily/Winged helix DNA-binding domain"/>
    <property type="match status" value="1"/>
</dbReference>
<dbReference type="EMBL" id="JBHTKR010000003">
    <property type="protein sequence ID" value="MFD1194907.1"/>
    <property type="molecule type" value="Genomic_DNA"/>
</dbReference>
<organism evidence="5 6">
    <name type="scientific">Seohaeicola saemankumensis</name>
    <dbReference type="NCBI Taxonomy" id="481181"/>
    <lineage>
        <taxon>Bacteria</taxon>
        <taxon>Pseudomonadati</taxon>
        <taxon>Pseudomonadota</taxon>
        <taxon>Alphaproteobacteria</taxon>
        <taxon>Rhodobacterales</taxon>
        <taxon>Roseobacteraceae</taxon>
        <taxon>Seohaeicola</taxon>
    </lineage>
</organism>
<dbReference type="SUPFAM" id="SSF46894">
    <property type="entry name" value="C-terminal effector domain of the bipartite response regulators"/>
    <property type="match status" value="1"/>
</dbReference>
<dbReference type="SUPFAM" id="SSF55785">
    <property type="entry name" value="PYP-like sensor domain (PAS domain)"/>
    <property type="match status" value="1"/>
</dbReference>
<dbReference type="PROSITE" id="PS50043">
    <property type="entry name" value="HTH_LUXR_2"/>
    <property type="match status" value="1"/>
</dbReference>
<dbReference type="NCBIfam" id="TIGR00229">
    <property type="entry name" value="sensory_box"/>
    <property type="match status" value="1"/>
</dbReference>
<gene>
    <name evidence="5" type="ORF">ACFQ3C_09515</name>
</gene>
<dbReference type="InterPro" id="IPR016032">
    <property type="entry name" value="Sig_transdc_resp-reg_C-effctor"/>
</dbReference>